<sequence>MPQLAHDGDLSSFNNLLQPDILSDPYPVYDMVREREPVWWNEHLGSWLLLGHDDVLEALNHPEKLSSDRTSAFLGHLSESEENRFREWADMRRRMMLYNDPPRHTRLRRPVQRGMSVKLSKQMRPKIQRVVDDLIDGVIQRGECDGIQDLGYHLPVILNSELIGIPAEDRNKVKVWTADFVKAINAGGANVPIADLECGQNAILAMREYFTDLAAVKRANPQEDLLSALVRRDGNPLEGDDLVATCIVVMFAGLETALNLIGNGLLALLRNPDQLELLRAQPELMPSAVEEILRFDGPLHLVGRMATEDMTIRGREIGKGDKVLVMLGAANRDPNAYENPHKLDITRADNRHLSFSHGIHYCPGAEISRIMGELSFATILRRMGGLRLGAGELTWQPNLSFRGLKTLPLEFTPGPRKAS</sequence>
<dbReference type="CDD" id="cd20625">
    <property type="entry name" value="CYP164-like"/>
    <property type="match status" value="1"/>
</dbReference>
<dbReference type="EMBL" id="BMRP01000001">
    <property type="protein sequence ID" value="GGU44396.1"/>
    <property type="molecule type" value="Genomic_DNA"/>
</dbReference>
<dbReference type="InterPro" id="IPR001128">
    <property type="entry name" value="Cyt_P450"/>
</dbReference>
<dbReference type="PROSITE" id="PS00086">
    <property type="entry name" value="CYTOCHROME_P450"/>
    <property type="match status" value="1"/>
</dbReference>
<keyword evidence="2" id="KW-0479">Metal-binding</keyword>
<accession>A0ABQ2UM06</accession>
<dbReference type="RefSeq" id="WP_189295805.1">
    <property type="nucleotide sequence ID" value="NZ_BMRP01000001.1"/>
</dbReference>
<keyword evidence="2" id="KW-0408">Iron</keyword>
<organism evidence="3 4">
    <name type="scientific">Streptomyces albospinus</name>
    <dbReference type="NCBI Taxonomy" id="285515"/>
    <lineage>
        <taxon>Bacteria</taxon>
        <taxon>Bacillati</taxon>
        <taxon>Actinomycetota</taxon>
        <taxon>Actinomycetes</taxon>
        <taxon>Kitasatosporales</taxon>
        <taxon>Streptomycetaceae</taxon>
        <taxon>Streptomyces</taxon>
    </lineage>
</organism>
<dbReference type="InterPro" id="IPR002397">
    <property type="entry name" value="Cyt_P450_B"/>
</dbReference>
<dbReference type="Proteomes" id="UP000654471">
    <property type="component" value="Unassembled WGS sequence"/>
</dbReference>
<dbReference type="Gene3D" id="1.10.630.10">
    <property type="entry name" value="Cytochrome P450"/>
    <property type="match status" value="1"/>
</dbReference>
<comment type="caution">
    <text evidence="3">The sequence shown here is derived from an EMBL/GenBank/DDBJ whole genome shotgun (WGS) entry which is preliminary data.</text>
</comment>
<keyword evidence="2" id="KW-0503">Monooxygenase</keyword>
<keyword evidence="4" id="KW-1185">Reference proteome</keyword>
<gene>
    <name evidence="3" type="ORF">GCM10010211_05000</name>
</gene>
<evidence type="ECO:0000313" key="4">
    <source>
        <dbReference type="Proteomes" id="UP000654471"/>
    </source>
</evidence>
<evidence type="ECO:0000256" key="1">
    <source>
        <dbReference type="ARBA" id="ARBA00010617"/>
    </source>
</evidence>
<dbReference type="InterPro" id="IPR036396">
    <property type="entry name" value="Cyt_P450_sf"/>
</dbReference>
<dbReference type="PRINTS" id="PR00359">
    <property type="entry name" value="BP450"/>
</dbReference>
<dbReference type="PANTHER" id="PTHR46696">
    <property type="entry name" value="P450, PUTATIVE (EUROFUNG)-RELATED"/>
    <property type="match status" value="1"/>
</dbReference>
<dbReference type="SUPFAM" id="SSF48264">
    <property type="entry name" value="Cytochrome P450"/>
    <property type="match status" value="1"/>
</dbReference>
<reference evidence="4" key="1">
    <citation type="journal article" date="2019" name="Int. J. Syst. Evol. Microbiol.">
        <title>The Global Catalogue of Microorganisms (GCM) 10K type strain sequencing project: providing services to taxonomists for standard genome sequencing and annotation.</title>
        <authorList>
            <consortium name="The Broad Institute Genomics Platform"/>
            <consortium name="The Broad Institute Genome Sequencing Center for Infectious Disease"/>
            <person name="Wu L."/>
            <person name="Ma J."/>
        </authorList>
    </citation>
    <scope>NUCLEOTIDE SEQUENCE [LARGE SCALE GENOMIC DNA]</scope>
    <source>
        <strain evidence="4">JCM 3399</strain>
    </source>
</reference>
<dbReference type="InterPro" id="IPR017972">
    <property type="entry name" value="Cyt_P450_CS"/>
</dbReference>
<name>A0ABQ2UM06_9ACTN</name>
<comment type="similarity">
    <text evidence="1 2">Belongs to the cytochrome P450 family.</text>
</comment>
<dbReference type="PANTHER" id="PTHR46696:SF1">
    <property type="entry name" value="CYTOCHROME P450 YJIB-RELATED"/>
    <property type="match status" value="1"/>
</dbReference>
<evidence type="ECO:0000313" key="3">
    <source>
        <dbReference type="EMBL" id="GGU44396.1"/>
    </source>
</evidence>
<keyword evidence="2" id="KW-0560">Oxidoreductase</keyword>
<evidence type="ECO:0000256" key="2">
    <source>
        <dbReference type="RuleBase" id="RU000461"/>
    </source>
</evidence>
<keyword evidence="2" id="KW-0349">Heme</keyword>
<dbReference type="Pfam" id="PF00067">
    <property type="entry name" value="p450"/>
    <property type="match status" value="1"/>
</dbReference>
<protein>
    <submittedName>
        <fullName evidence="3">Cytochrome P450</fullName>
    </submittedName>
</protein>
<proteinExistence type="inferred from homology"/>